<evidence type="ECO:0000259" key="3">
    <source>
        <dbReference type="Pfam" id="PF01648"/>
    </source>
</evidence>
<organism evidence="5 6">
    <name type="scientific">Methylobrevis albus</name>
    <dbReference type="NCBI Taxonomy" id="2793297"/>
    <lineage>
        <taxon>Bacteria</taxon>
        <taxon>Pseudomonadati</taxon>
        <taxon>Pseudomonadota</taxon>
        <taxon>Alphaproteobacteria</taxon>
        <taxon>Hyphomicrobiales</taxon>
        <taxon>Pleomorphomonadaceae</taxon>
        <taxon>Methylobrevis</taxon>
    </lineage>
</organism>
<dbReference type="InterPro" id="IPR050559">
    <property type="entry name" value="P-Pant_transferase_sf"/>
</dbReference>
<feature type="domain" description="4'-phosphopantetheinyl transferase N-terminal" evidence="4">
    <location>
        <begin position="40"/>
        <end position="123"/>
    </location>
</feature>
<dbReference type="AlphaFoldDB" id="A0A931I2J2"/>
<dbReference type="PANTHER" id="PTHR12215">
    <property type="entry name" value="PHOSPHOPANTETHEINE TRANSFERASE"/>
    <property type="match status" value="1"/>
</dbReference>
<dbReference type="InterPro" id="IPR008278">
    <property type="entry name" value="4-PPantetheinyl_Trfase_dom"/>
</dbReference>
<evidence type="ECO:0000313" key="5">
    <source>
        <dbReference type="EMBL" id="MBH0237741.1"/>
    </source>
</evidence>
<dbReference type="GO" id="GO:0019878">
    <property type="term" value="P:lysine biosynthetic process via aminoadipic acid"/>
    <property type="evidence" value="ECO:0007669"/>
    <property type="project" value="TreeGrafter"/>
</dbReference>
<dbReference type="Pfam" id="PF01648">
    <property type="entry name" value="ACPS"/>
    <property type="match status" value="1"/>
</dbReference>
<dbReference type="GO" id="GO:0008897">
    <property type="term" value="F:holo-[acyl-carrier-protein] synthase activity"/>
    <property type="evidence" value="ECO:0007669"/>
    <property type="project" value="InterPro"/>
</dbReference>
<dbReference type="PANTHER" id="PTHR12215:SF10">
    <property type="entry name" value="L-AMINOADIPATE-SEMIALDEHYDE DEHYDROGENASE-PHOSPHOPANTETHEINYL TRANSFERASE"/>
    <property type="match status" value="1"/>
</dbReference>
<dbReference type="Gene3D" id="3.90.470.20">
    <property type="entry name" value="4'-phosphopantetheinyl transferase domain"/>
    <property type="match status" value="2"/>
</dbReference>
<comment type="caution">
    <text evidence="5">The sequence shown here is derived from an EMBL/GenBank/DDBJ whole genome shotgun (WGS) entry which is preliminary data.</text>
</comment>
<dbReference type="SUPFAM" id="SSF56214">
    <property type="entry name" value="4'-phosphopantetheinyl transferase"/>
    <property type="match status" value="2"/>
</dbReference>
<dbReference type="GO" id="GO:0005829">
    <property type="term" value="C:cytosol"/>
    <property type="evidence" value="ECO:0007669"/>
    <property type="project" value="TreeGrafter"/>
</dbReference>
<sequence length="256" mass="27130">MPMPVEALPNVSAAETAAGTPGVVDLWLLPTAAIDEARLWAGYVAQLGPDEHERYLRFAAPQARRLFVAGRALARHALAHYAPIPPADWRFAIAPGGRPAVANPLDRPLHFNLAHTAGLVVCVVARAHARIGVDVEAADRTGRGEAMSRLVFTEAEARALEALTEAERQHRFLTVWTLKEACLKACGAGLTFGLDRVCFDLGGPAPTARFEPGTGETSDHWRFAALGAPPGHFVAVGADTGGAALDLRCDVTLPLG</sequence>
<reference evidence="5" key="1">
    <citation type="submission" date="2020-12" db="EMBL/GenBank/DDBJ databases">
        <title>Methylobrevis albus sp. nov., isolated from fresh water lack sediment.</title>
        <authorList>
            <person name="Zou Q."/>
        </authorList>
    </citation>
    <scope>NUCLEOTIDE SEQUENCE</scope>
    <source>
        <strain evidence="5">L22</strain>
    </source>
</reference>
<name>A0A931I2J2_9HYPH</name>
<protein>
    <submittedName>
        <fullName evidence="5">4'-phosphopantetheinyl transferase superfamily protein</fullName>
    </submittedName>
</protein>
<dbReference type="InterPro" id="IPR037143">
    <property type="entry name" value="4-PPantetheinyl_Trfase_dom_sf"/>
</dbReference>
<dbReference type="EMBL" id="JADZLT010000049">
    <property type="protein sequence ID" value="MBH0237741.1"/>
    <property type="molecule type" value="Genomic_DNA"/>
</dbReference>
<comment type="similarity">
    <text evidence="1">Belongs to the P-Pant transferase superfamily. Gsp/Sfp/HetI/AcpT family.</text>
</comment>
<evidence type="ECO:0000259" key="4">
    <source>
        <dbReference type="Pfam" id="PF22624"/>
    </source>
</evidence>
<feature type="domain" description="4'-phosphopantetheinyl transferase" evidence="3">
    <location>
        <begin position="130"/>
        <end position="223"/>
    </location>
</feature>
<evidence type="ECO:0000256" key="1">
    <source>
        <dbReference type="ARBA" id="ARBA00010990"/>
    </source>
</evidence>
<dbReference type="Proteomes" id="UP000631694">
    <property type="component" value="Unassembled WGS sequence"/>
</dbReference>
<gene>
    <name evidence="5" type="ORF">I5731_07910</name>
</gene>
<accession>A0A931I2J2</accession>
<evidence type="ECO:0000313" key="6">
    <source>
        <dbReference type="Proteomes" id="UP000631694"/>
    </source>
</evidence>
<evidence type="ECO:0000256" key="2">
    <source>
        <dbReference type="ARBA" id="ARBA00022679"/>
    </source>
</evidence>
<dbReference type="InterPro" id="IPR055066">
    <property type="entry name" value="AASDHPPT_N"/>
</dbReference>
<keyword evidence="6" id="KW-1185">Reference proteome</keyword>
<dbReference type="GO" id="GO:0000287">
    <property type="term" value="F:magnesium ion binding"/>
    <property type="evidence" value="ECO:0007669"/>
    <property type="project" value="InterPro"/>
</dbReference>
<dbReference type="RefSeq" id="WP_197310819.1">
    <property type="nucleotide sequence ID" value="NZ_JADZLT010000049.1"/>
</dbReference>
<dbReference type="Pfam" id="PF22624">
    <property type="entry name" value="AASDHPPT_N"/>
    <property type="match status" value="1"/>
</dbReference>
<keyword evidence="2 5" id="KW-0808">Transferase</keyword>
<proteinExistence type="inferred from homology"/>